<evidence type="ECO:0000256" key="9">
    <source>
        <dbReference type="SAM" id="Phobius"/>
    </source>
</evidence>
<evidence type="ECO:0000256" key="3">
    <source>
        <dbReference type="ARBA" id="ARBA00006792"/>
    </source>
</evidence>
<comment type="subcellular location">
    <subcellularLocation>
        <location evidence="2">Mitochondrion inner membrane</location>
    </subcellularLocation>
</comment>
<evidence type="ECO:0000256" key="2">
    <source>
        <dbReference type="ARBA" id="ARBA00004273"/>
    </source>
</evidence>
<proteinExistence type="inferred from homology"/>
<sequence length="93" mass="9197">MEASKPTTASAVATPPESVVSEVMKEGFETIAIQTGAGIGLGFMAGLVLARGGAGGSARKLITGFGGGVGLGSAWTRCSIQLEEALGTNQGKK</sequence>
<dbReference type="EMBL" id="CAICTM010000712">
    <property type="protein sequence ID" value="CAB9515411.1"/>
    <property type="molecule type" value="Genomic_DNA"/>
</dbReference>
<reference evidence="10" key="1">
    <citation type="submission" date="2020-06" db="EMBL/GenBank/DDBJ databases">
        <authorList>
            <consortium name="Plant Systems Biology data submission"/>
        </authorList>
    </citation>
    <scope>NUCLEOTIDE SEQUENCE</scope>
    <source>
        <strain evidence="10">D6</strain>
    </source>
</reference>
<keyword evidence="6 9" id="KW-1133">Transmembrane helix</keyword>
<evidence type="ECO:0000256" key="8">
    <source>
        <dbReference type="ARBA" id="ARBA00023136"/>
    </source>
</evidence>
<evidence type="ECO:0000256" key="6">
    <source>
        <dbReference type="ARBA" id="ARBA00022989"/>
    </source>
</evidence>
<evidence type="ECO:0000313" key="11">
    <source>
        <dbReference type="Proteomes" id="UP001153069"/>
    </source>
</evidence>
<evidence type="ECO:0000256" key="1">
    <source>
        <dbReference type="ARBA" id="ARBA00002689"/>
    </source>
</evidence>
<keyword evidence="11" id="KW-1185">Reference proteome</keyword>
<dbReference type="AlphaFoldDB" id="A0A9N8HIQ4"/>
<gene>
    <name evidence="10" type="ORF">SEMRO_713_G191550.1</name>
</gene>
<protein>
    <submittedName>
        <fullName evidence="10">Uncharacterized protein</fullName>
    </submittedName>
</protein>
<keyword evidence="7" id="KW-0496">Mitochondrion</keyword>
<evidence type="ECO:0000256" key="7">
    <source>
        <dbReference type="ARBA" id="ARBA00023128"/>
    </source>
</evidence>
<keyword evidence="4 9" id="KW-0812">Transmembrane</keyword>
<dbReference type="GO" id="GO:0061617">
    <property type="term" value="C:MICOS complex"/>
    <property type="evidence" value="ECO:0007669"/>
    <property type="project" value="InterPro"/>
</dbReference>
<evidence type="ECO:0000256" key="5">
    <source>
        <dbReference type="ARBA" id="ARBA00022792"/>
    </source>
</evidence>
<accession>A0A9N8HIQ4</accession>
<keyword evidence="5" id="KW-0999">Mitochondrion inner membrane</keyword>
<evidence type="ECO:0000313" key="10">
    <source>
        <dbReference type="EMBL" id="CAB9515411.1"/>
    </source>
</evidence>
<comment type="similarity">
    <text evidence="3">Belongs to the MICOS complex subunit Mic10 family.</text>
</comment>
<evidence type="ECO:0000256" key="4">
    <source>
        <dbReference type="ARBA" id="ARBA00022692"/>
    </source>
</evidence>
<comment type="caution">
    <text evidence="10">The sequence shown here is derived from an EMBL/GenBank/DDBJ whole genome shotgun (WGS) entry which is preliminary data.</text>
</comment>
<dbReference type="InterPro" id="IPR007512">
    <property type="entry name" value="Mic10"/>
</dbReference>
<feature type="transmembrane region" description="Helical" evidence="9">
    <location>
        <begin position="31"/>
        <end position="50"/>
    </location>
</feature>
<dbReference type="Proteomes" id="UP001153069">
    <property type="component" value="Unassembled WGS sequence"/>
</dbReference>
<comment type="function">
    <text evidence="1">Component of the MICOS complex, a large protein complex of the mitochondrial inner membrane that plays crucial roles in the maintenance of crista junctions, inner membrane architecture, and formation of contact sites to the outer membrane.</text>
</comment>
<keyword evidence="8 9" id="KW-0472">Membrane</keyword>
<organism evidence="10 11">
    <name type="scientific">Seminavis robusta</name>
    <dbReference type="NCBI Taxonomy" id="568900"/>
    <lineage>
        <taxon>Eukaryota</taxon>
        <taxon>Sar</taxon>
        <taxon>Stramenopiles</taxon>
        <taxon>Ochrophyta</taxon>
        <taxon>Bacillariophyta</taxon>
        <taxon>Bacillariophyceae</taxon>
        <taxon>Bacillariophycidae</taxon>
        <taxon>Naviculales</taxon>
        <taxon>Naviculaceae</taxon>
        <taxon>Seminavis</taxon>
    </lineage>
</organism>
<name>A0A9N8HIQ4_9STRA</name>
<dbReference type="Pfam" id="PF04418">
    <property type="entry name" value="DUF543"/>
    <property type="match status" value="1"/>
</dbReference>